<dbReference type="RefSeq" id="WP_132320269.1">
    <property type="nucleotide sequence ID" value="NZ_FWZT01000011.1"/>
</dbReference>
<reference evidence="3" key="1">
    <citation type="submission" date="2017-04" db="EMBL/GenBank/DDBJ databases">
        <authorList>
            <person name="Varghese N."/>
            <person name="Submissions S."/>
        </authorList>
    </citation>
    <scope>NUCLEOTIDE SEQUENCE [LARGE SCALE GENOMIC DNA]</scope>
    <source>
        <strain evidence="3">RKEM611</strain>
    </source>
</reference>
<dbReference type="Proteomes" id="UP000192907">
    <property type="component" value="Unassembled WGS sequence"/>
</dbReference>
<dbReference type="Gene3D" id="1.10.1040.10">
    <property type="entry name" value="N-(1-d-carboxylethyl)-l-norvaline Dehydrogenase, domain 2"/>
    <property type="match status" value="1"/>
</dbReference>
<accession>A0A1Y6C5V4</accession>
<evidence type="ECO:0000313" key="2">
    <source>
        <dbReference type="EMBL" id="SMF36188.1"/>
    </source>
</evidence>
<evidence type="ECO:0000259" key="1">
    <source>
        <dbReference type="Pfam" id="PF08546"/>
    </source>
</evidence>
<dbReference type="InterPro" id="IPR013752">
    <property type="entry name" value="KPA_reductase"/>
</dbReference>
<evidence type="ECO:0000313" key="3">
    <source>
        <dbReference type="Proteomes" id="UP000192907"/>
    </source>
</evidence>
<proteinExistence type="predicted"/>
<protein>
    <submittedName>
        <fullName evidence="2">Ketopantoate reductase PanE/ApbA C terminal</fullName>
    </submittedName>
</protein>
<dbReference type="Pfam" id="PF08546">
    <property type="entry name" value="ApbA_C"/>
    <property type="match status" value="1"/>
</dbReference>
<sequence length="273" mass="30895">MIVFYCQQVGLQPTLIGRQGSIAYDFKVYDGKQGTHRIVGGPASLDEFDFCFIAVKSYQVKAALESHQFVRSTPCRIICNGLLDPKLNPYPEFREGLWQLGTTNIGVKGSQRGSWVIQNQGGLLAWGGAEARDIDRLMAARLAPFGFQCRTDCDRLRREKWLFNTVMNSLCGKYRLSSNGELKNISTEVDLVYEEAFRLGQDLFGPWDRPRLDLRQDLFELIDSTSENENSMARDIRLGRKTETSDLAGLVDGQNPSDFPKLFELHEHLNNSC</sequence>
<gene>
    <name evidence="2" type="ORF">SAMN06296036_11110</name>
</gene>
<keyword evidence="3" id="KW-1185">Reference proteome</keyword>
<feature type="domain" description="Ketopantoate reductase C-terminal" evidence="1">
    <location>
        <begin position="155"/>
        <end position="249"/>
    </location>
</feature>
<dbReference type="OrthoDB" id="6530772at2"/>
<dbReference type="AlphaFoldDB" id="A0A1Y6C5V4"/>
<dbReference type="InterPro" id="IPR008927">
    <property type="entry name" value="6-PGluconate_DH-like_C_sf"/>
</dbReference>
<dbReference type="STRING" id="1513793.SAMN06296036_11110"/>
<dbReference type="SUPFAM" id="SSF48179">
    <property type="entry name" value="6-phosphogluconate dehydrogenase C-terminal domain-like"/>
    <property type="match status" value="1"/>
</dbReference>
<dbReference type="EMBL" id="FWZT01000011">
    <property type="protein sequence ID" value="SMF36188.1"/>
    <property type="molecule type" value="Genomic_DNA"/>
</dbReference>
<organism evidence="2 3">
    <name type="scientific">Pseudobacteriovorax antillogorgiicola</name>
    <dbReference type="NCBI Taxonomy" id="1513793"/>
    <lineage>
        <taxon>Bacteria</taxon>
        <taxon>Pseudomonadati</taxon>
        <taxon>Bdellovibrionota</taxon>
        <taxon>Oligoflexia</taxon>
        <taxon>Oligoflexales</taxon>
        <taxon>Pseudobacteriovoracaceae</taxon>
        <taxon>Pseudobacteriovorax</taxon>
    </lineage>
</organism>
<name>A0A1Y6C5V4_9BACT</name>
<dbReference type="InterPro" id="IPR013328">
    <property type="entry name" value="6PGD_dom2"/>
</dbReference>